<organism evidence="1 2">
    <name type="scientific">Streptomyces globisporus</name>
    <dbReference type="NCBI Taxonomy" id="1908"/>
    <lineage>
        <taxon>Bacteria</taxon>
        <taxon>Bacillati</taxon>
        <taxon>Actinomycetota</taxon>
        <taxon>Actinomycetes</taxon>
        <taxon>Kitasatosporales</taxon>
        <taxon>Streptomycetaceae</taxon>
        <taxon>Streptomyces</taxon>
    </lineage>
</organism>
<proteinExistence type="predicted"/>
<accession>A0ABM9H966</accession>
<gene>
    <name evidence="1" type="ORF">SGL43_07260</name>
</gene>
<evidence type="ECO:0000313" key="1">
    <source>
        <dbReference type="EMBL" id="CAH9420202.1"/>
    </source>
</evidence>
<dbReference type="EMBL" id="CAKXYP010000035">
    <property type="protein sequence ID" value="CAH9420202.1"/>
    <property type="molecule type" value="Genomic_DNA"/>
</dbReference>
<name>A0ABM9H966_STRGL</name>
<dbReference type="Proteomes" id="UP001154015">
    <property type="component" value="Unassembled WGS sequence"/>
</dbReference>
<sequence>MAPMAPSPSALWRFIDKDDAAALTLVVDTPAGLYTRRVPPALPLAPGVEHGPAAEQAAHRAAAAWGLPDFVFRQAAHAQKGSGLRELGDRLLLAGHRGAVVQVKARTIVPKDDTAEAAWIKKVATKAMSQAKGTVRQLRMMPADMVNGRERILNIDGNAYEWIAVFLLDHPGVPAGTVVTWQEIGMPGIALTRRDWDFLFDQLRSTTAVLDYLFRAAKEPSVPLGEEPVRYYEFAAADADASPPQFDTELVGPGGVAYSTPLLPQAPAGDDGTQAHLMIRLLSEDIALSPLKPPLTEANRVALLHDLDRLPVGARTEWGHLLADMLRDVPEVPEEHCKWRFRRMLHEDDTRQLIFGAATLLDSRVKAAFQAYVLLRHHEVTTRTGLTEQTATLGVLLTPRRGGNSPWDTTSIRVEGHLDLPDDELHLYRQAWNRTPEDGTAVPG</sequence>
<protein>
    <submittedName>
        <fullName evidence="1">Uncharacterized protein</fullName>
    </submittedName>
</protein>
<keyword evidence="2" id="KW-1185">Reference proteome</keyword>
<evidence type="ECO:0000313" key="2">
    <source>
        <dbReference type="Proteomes" id="UP001154015"/>
    </source>
</evidence>
<comment type="caution">
    <text evidence="1">The sequence shown here is derived from an EMBL/GenBank/DDBJ whole genome shotgun (WGS) entry which is preliminary data.</text>
</comment>
<reference evidence="1" key="1">
    <citation type="submission" date="2022-03" db="EMBL/GenBank/DDBJ databases">
        <authorList>
            <person name="Leyn A S."/>
        </authorList>
    </citation>
    <scope>NUCLEOTIDE SEQUENCE</scope>
    <source>
        <strain evidence="1">Streptomyces globisporus 4-3</strain>
    </source>
</reference>